<dbReference type="OrthoDB" id="420195at2759"/>
<dbReference type="FunFam" id="1.25.40.10:FF:000611">
    <property type="entry name" value="TPR repeat protein"/>
    <property type="match status" value="1"/>
</dbReference>
<dbReference type="InterPro" id="IPR011990">
    <property type="entry name" value="TPR-like_helical_dom_sf"/>
</dbReference>
<evidence type="ECO:0000313" key="7">
    <source>
        <dbReference type="Proteomes" id="UP000799439"/>
    </source>
</evidence>
<keyword evidence="1" id="KW-0677">Repeat</keyword>
<dbReference type="GO" id="GO:0005829">
    <property type="term" value="C:cytosol"/>
    <property type="evidence" value="ECO:0007669"/>
    <property type="project" value="TreeGrafter"/>
</dbReference>
<dbReference type="SUPFAM" id="SSF48452">
    <property type="entry name" value="TPR-like"/>
    <property type="match status" value="1"/>
</dbReference>
<accession>A0A9P4JFG2</accession>
<protein>
    <submittedName>
        <fullName evidence="6">TPR repeat protein-like protein</fullName>
    </submittedName>
</protein>
<feature type="region of interest" description="Disordered" evidence="4">
    <location>
        <begin position="1"/>
        <end position="34"/>
    </location>
</feature>
<dbReference type="AlphaFoldDB" id="A0A9P4JFG2"/>
<evidence type="ECO:0000256" key="2">
    <source>
        <dbReference type="ARBA" id="ARBA00022803"/>
    </source>
</evidence>
<name>A0A9P4JFG2_9PEZI</name>
<comment type="similarity">
    <text evidence="3">Belongs to the TTC4 family.</text>
</comment>
<evidence type="ECO:0000256" key="3">
    <source>
        <dbReference type="ARBA" id="ARBA00023602"/>
    </source>
</evidence>
<keyword evidence="2" id="KW-0802">TPR repeat</keyword>
<dbReference type="CDD" id="cd21381">
    <property type="entry name" value="CTWD_TTC4"/>
    <property type="match status" value="1"/>
</dbReference>
<dbReference type="GO" id="GO:0030544">
    <property type="term" value="F:Hsp70 protein binding"/>
    <property type="evidence" value="ECO:0007669"/>
    <property type="project" value="TreeGrafter"/>
</dbReference>
<evidence type="ECO:0000256" key="4">
    <source>
        <dbReference type="SAM" id="MobiDB-lite"/>
    </source>
</evidence>
<gene>
    <name evidence="6" type="ORF">K461DRAFT_274097</name>
</gene>
<dbReference type="InterPro" id="IPR019734">
    <property type="entry name" value="TPR_rpt"/>
</dbReference>
<comment type="caution">
    <text evidence="6">The sequence shown here is derived from an EMBL/GenBank/DDBJ whole genome shotgun (WGS) entry which is preliminary data.</text>
</comment>
<dbReference type="PANTHER" id="PTHR46035">
    <property type="entry name" value="TETRATRICOPEPTIDE REPEAT PROTEIN 4"/>
    <property type="match status" value="1"/>
</dbReference>
<dbReference type="EMBL" id="ML996081">
    <property type="protein sequence ID" value="KAF2157864.1"/>
    <property type="molecule type" value="Genomic_DNA"/>
</dbReference>
<dbReference type="GO" id="GO:0005634">
    <property type="term" value="C:nucleus"/>
    <property type="evidence" value="ECO:0007669"/>
    <property type="project" value="TreeGrafter"/>
</dbReference>
<dbReference type="Proteomes" id="UP000799439">
    <property type="component" value="Unassembled WGS sequence"/>
</dbReference>
<dbReference type="PANTHER" id="PTHR46035:SF1">
    <property type="entry name" value="TETRATRICOPEPTIDE REPEAT PROTEIN 4"/>
    <property type="match status" value="1"/>
</dbReference>
<evidence type="ECO:0000256" key="1">
    <source>
        <dbReference type="ARBA" id="ARBA00022737"/>
    </source>
</evidence>
<dbReference type="InterPro" id="IPR044059">
    <property type="entry name" value="Csn1/TTC4_wheel"/>
</dbReference>
<organism evidence="6 7">
    <name type="scientific">Myriangium duriaei CBS 260.36</name>
    <dbReference type="NCBI Taxonomy" id="1168546"/>
    <lineage>
        <taxon>Eukaryota</taxon>
        <taxon>Fungi</taxon>
        <taxon>Dikarya</taxon>
        <taxon>Ascomycota</taxon>
        <taxon>Pezizomycotina</taxon>
        <taxon>Dothideomycetes</taxon>
        <taxon>Dothideomycetidae</taxon>
        <taxon>Myriangiales</taxon>
        <taxon>Myriangiaceae</taxon>
        <taxon>Myriangium</taxon>
    </lineage>
</organism>
<reference evidence="6" key="1">
    <citation type="journal article" date="2020" name="Stud. Mycol.">
        <title>101 Dothideomycetes genomes: a test case for predicting lifestyles and emergence of pathogens.</title>
        <authorList>
            <person name="Haridas S."/>
            <person name="Albert R."/>
            <person name="Binder M."/>
            <person name="Bloem J."/>
            <person name="Labutti K."/>
            <person name="Salamov A."/>
            <person name="Andreopoulos B."/>
            <person name="Baker S."/>
            <person name="Barry K."/>
            <person name="Bills G."/>
            <person name="Bluhm B."/>
            <person name="Cannon C."/>
            <person name="Castanera R."/>
            <person name="Culley D."/>
            <person name="Daum C."/>
            <person name="Ezra D."/>
            <person name="Gonzalez J."/>
            <person name="Henrissat B."/>
            <person name="Kuo A."/>
            <person name="Liang C."/>
            <person name="Lipzen A."/>
            <person name="Lutzoni F."/>
            <person name="Magnuson J."/>
            <person name="Mondo S."/>
            <person name="Nolan M."/>
            <person name="Ohm R."/>
            <person name="Pangilinan J."/>
            <person name="Park H.-J."/>
            <person name="Ramirez L."/>
            <person name="Alfaro M."/>
            <person name="Sun H."/>
            <person name="Tritt A."/>
            <person name="Yoshinaga Y."/>
            <person name="Zwiers L.-H."/>
            <person name="Turgeon B."/>
            <person name="Goodwin S."/>
            <person name="Spatafora J."/>
            <person name="Crous P."/>
            <person name="Grigoriev I."/>
        </authorList>
    </citation>
    <scope>NUCLEOTIDE SEQUENCE</scope>
    <source>
        <strain evidence="6">CBS 260.36</strain>
    </source>
</reference>
<dbReference type="Gene3D" id="1.25.40.10">
    <property type="entry name" value="Tetratricopeptide repeat domain"/>
    <property type="match status" value="1"/>
</dbReference>
<dbReference type="GO" id="GO:0051879">
    <property type="term" value="F:Hsp90 protein binding"/>
    <property type="evidence" value="ECO:0007669"/>
    <property type="project" value="InterPro"/>
</dbReference>
<evidence type="ECO:0000259" key="5">
    <source>
        <dbReference type="Pfam" id="PF18972"/>
    </source>
</evidence>
<dbReference type="GO" id="GO:0006457">
    <property type="term" value="P:protein folding"/>
    <property type="evidence" value="ECO:0007669"/>
    <property type="project" value="TreeGrafter"/>
</dbReference>
<dbReference type="SMART" id="SM00028">
    <property type="entry name" value="TPR"/>
    <property type="match status" value="3"/>
</dbReference>
<proteinExistence type="inferred from homology"/>
<dbReference type="Pfam" id="PF14559">
    <property type="entry name" value="TPR_19"/>
    <property type="match status" value="1"/>
</dbReference>
<evidence type="ECO:0000313" key="6">
    <source>
        <dbReference type="EMBL" id="KAF2157864.1"/>
    </source>
</evidence>
<sequence>MSSSRIEELPEDFEEKVSVAGKRSSSPKMGDQIPSLEQLMAQAESYGKQANGAPQTAGAQMPPDMADIKQYSADEVLAEMNKVPLFMTSLDDTDGPEGGNLQLEALKALAYEGTRAEIAGNFREQGNEAAREKLWKDAREFYDRALETLRMSDEQLLEAKGGEGPTEFEVVELDNEDEKAKEAQILEASHVNRALCNLEMKNYGACLRDCAAVVKVNPKNVKAWYRSATACLALDKIDQAEDACARGLAADTSNAALKTLATKILKRKQYLGDLAKARHEREERQQKEEAALKLALSSRNISIRTTSEPPDMEDAAMSLEEPTNPASTLRIPALLLYPLHEQTDFIKQFAEDESVGQHLQYIMPLPWDEQQIYNPEVVDCYVETTAGGLLKAGKKMALLRILNTGKVQIVDGLLRIYVVPRDKASSWIETFKKRRFRG</sequence>
<keyword evidence="7" id="KW-1185">Reference proteome</keyword>
<dbReference type="Pfam" id="PF18972">
    <property type="entry name" value="Wheel"/>
    <property type="match status" value="1"/>
</dbReference>
<feature type="domain" description="Cns1/TTC4 wheel" evidence="5">
    <location>
        <begin position="322"/>
        <end position="431"/>
    </location>
</feature>